<sequence>MNQTLWLGIYPTLEVEEMNFIAEKF</sequence>
<feature type="non-terminal residue" evidence="1">
    <location>
        <position position="25"/>
    </location>
</feature>
<evidence type="ECO:0000313" key="1">
    <source>
        <dbReference type="EMBL" id="SVC50821.1"/>
    </source>
</evidence>
<dbReference type="EMBL" id="UINC01095050">
    <property type="protein sequence ID" value="SVC50821.1"/>
    <property type="molecule type" value="Genomic_DNA"/>
</dbReference>
<proteinExistence type="predicted"/>
<dbReference type="AlphaFoldDB" id="A0A382MTZ8"/>
<protein>
    <submittedName>
        <fullName evidence="1">Uncharacterized protein</fullName>
    </submittedName>
</protein>
<accession>A0A382MTZ8</accession>
<name>A0A382MTZ8_9ZZZZ</name>
<gene>
    <name evidence="1" type="ORF">METZ01_LOCUS303675</name>
</gene>
<organism evidence="1">
    <name type="scientific">marine metagenome</name>
    <dbReference type="NCBI Taxonomy" id="408172"/>
    <lineage>
        <taxon>unclassified sequences</taxon>
        <taxon>metagenomes</taxon>
        <taxon>ecological metagenomes</taxon>
    </lineage>
</organism>
<reference evidence="1" key="1">
    <citation type="submission" date="2018-05" db="EMBL/GenBank/DDBJ databases">
        <authorList>
            <person name="Lanie J.A."/>
            <person name="Ng W.-L."/>
            <person name="Kazmierczak K.M."/>
            <person name="Andrzejewski T.M."/>
            <person name="Davidsen T.M."/>
            <person name="Wayne K.J."/>
            <person name="Tettelin H."/>
            <person name="Glass J.I."/>
            <person name="Rusch D."/>
            <person name="Podicherti R."/>
            <person name="Tsui H.-C.T."/>
            <person name="Winkler M.E."/>
        </authorList>
    </citation>
    <scope>NUCLEOTIDE SEQUENCE</scope>
</reference>